<protein>
    <submittedName>
        <fullName evidence="2">Histidine phosphotransferase</fullName>
    </submittedName>
</protein>
<proteinExistence type="predicted"/>
<name>A0A9Q2NQI6_9RHOB</name>
<evidence type="ECO:0000259" key="1">
    <source>
        <dbReference type="Pfam" id="PF10090"/>
    </source>
</evidence>
<dbReference type="OrthoDB" id="9803702at2"/>
<organism evidence="2 4">
    <name type="scientific">Marivita cryptomonadis</name>
    <dbReference type="NCBI Taxonomy" id="505252"/>
    <lineage>
        <taxon>Bacteria</taxon>
        <taxon>Pseudomonadati</taxon>
        <taxon>Pseudomonadota</taxon>
        <taxon>Alphaproteobacteria</taxon>
        <taxon>Rhodobacterales</taxon>
        <taxon>Roseobacteraceae</taxon>
        <taxon>Marivita</taxon>
    </lineage>
</organism>
<evidence type="ECO:0000313" key="4">
    <source>
        <dbReference type="Proteomes" id="UP000755667"/>
    </source>
</evidence>
<feature type="domain" description="Histidine phosphotransferase ChpT C-terminal" evidence="1">
    <location>
        <begin position="79"/>
        <end position="184"/>
    </location>
</feature>
<dbReference type="RefSeq" id="WP_138488175.1">
    <property type="nucleotide sequence ID" value="NZ_JAFBWU010000003.1"/>
</dbReference>
<evidence type="ECO:0000313" key="2">
    <source>
        <dbReference type="EMBL" id="MBM2411689.1"/>
    </source>
</evidence>
<dbReference type="InterPro" id="IPR036890">
    <property type="entry name" value="HATPase_C_sf"/>
</dbReference>
<reference evidence="2 5" key="1">
    <citation type="submission" date="2021-01" db="EMBL/GenBank/DDBJ databases">
        <title>Diatom-associated Roseobacters Show Island Model of Population Structure.</title>
        <authorList>
            <person name="Qu L."/>
            <person name="Feng X."/>
            <person name="Chen Y."/>
            <person name="Li L."/>
            <person name="Wang X."/>
            <person name="Hu Z."/>
            <person name="Wang H."/>
            <person name="Luo H."/>
        </authorList>
    </citation>
    <scope>NUCLEOTIDE SEQUENCE</scope>
    <source>
        <strain evidence="3 5">CC28-63</strain>
        <strain evidence="2">CC28-69</strain>
    </source>
</reference>
<dbReference type="InterPro" id="IPR018762">
    <property type="entry name" value="ChpT_C"/>
</dbReference>
<comment type="caution">
    <text evidence="2">The sequence shown here is derived from an EMBL/GenBank/DDBJ whole genome shotgun (WGS) entry which is preliminary data.</text>
</comment>
<dbReference type="EMBL" id="JAFBXF010000003">
    <property type="protein sequence ID" value="MBM2416356.1"/>
    <property type="molecule type" value="Genomic_DNA"/>
</dbReference>
<evidence type="ECO:0000313" key="5">
    <source>
        <dbReference type="Proteomes" id="UP000809440"/>
    </source>
</evidence>
<keyword evidence="5" id="KW-1185">Reference proteome</keyword>
<dbReference type="Proteomes" id="UP000809440">
    <property type="component" value="Unassembled WGS sequence"/>
</dbReference>
<dbReference type="Gene3D" id="1.10.287.130">
    <property type="match status" value="1"/>
</dbReference>
<dbReference type="GeneID" id="62641772"/>
<dbReference type="AlphaFoldDB" id="A0A9Q2NQI6"/>
<dbReference type="Gene3D" id="3.30.565.10">
    <property type="entry name" value="Histidine kinase-like ATPase, C-terminal domain"/>
    <property type="match status" value="1"/>
</dbReference>
<accession>A0A9Q2NQI6</accession>
<gene>
    <name evidence="2" type="ORF">JQX41_05205</name>
    <name evidence="3" type="ORF">JQX48_05205</name>
</gene>
<sequence length="209" mass="22508">MHQDAASLAALIGSRICHDLISPIGAISNGLELAGMTASAPVGPEMSLIQQSCDHATARIRFFRIAFGTATDTRAIPVAEARATLTDHYAGTRLSTEWRITQDLGRDVTQLAFLSALCLEAALPQGGLLSFDVQDRSLVARADAPNVRGDLPIWAVVTDRVCADMQGISPAHVQFALLARLCRDRDIWPDCEVQNNRAVLRLPLPGLPC</sequence>
<dbReference type="Proteomes" id="UP000755667">
    <property type="component" value="Unassembled WGS sequence"/>
</dbReference>
<evidence type="ECO:0000313" key="3">
    <source>
        <dbReference type="EMBL" id="MBM2416356.1"/>
    </source>
</evidence>
<dbReference type="EMBL" id="JAFBXE010000003">
    <property type="protein sequence ID" value="MBM2411689.1"/>
    <property type="molecule type" value="Genomic_DNA"/>
</dbReference>
<dbReference type="Pfam" id="PF10090">
    <property type="entry name" value="HPTransfase"/>
    <property type="match status" value="1"/>
</dbReference>